<organism evidence="3 4">
    <name type="scientific">Phytophthora palmivora</name>
    <dbReference type="NCBI Taxonomy" id="4796"/>
    <lineage>
        <taxon>Eukaryota</taxon>
        <taxon>Sar</taxon>
        <taxon>Stramenopiles</taxon>
        <taxon>Oomycota</taxon>
        <taxon>Peronosporomycetes</taxon>
        <taxon>Peronosporales</taxon>
        <taxon>Peronosporaceae</taxon>
        <taxon>Phytophthora</taxon>
    </lineage>
</organism>
<dbReference type="InterPro" id="IPR057670">
    <property type="entry name" value="SH3_retrovirus"/>
</dbReference>
<dbReference type="Pfam" id="PF25597">
    <property type="entry name" value="SH3_retrovirus"/>
    <property type="match status" value="1"/>
</dbReference>
<dbReference type="Pfam" id="PF07727">
    <property type="entry name" value="RVT_2"/>
    <property type="match status" value="1"/>
</dbReference>
<dbReference type="Proteomes" id="UP000237271">
    <property type="component" value="Unassembled WGS sequence"/>
</dbReference>
<evidence type="ECO:0000313" key="3">
    <source>
        <dbReference type="EMBL" id="POM69496.1"/>
    </source>
</evidence>
<accession>A0A2P4XVD5</accession>
<dbReference type="AlphaFoldDB" id="A0A2P4XVD5"/>
<gene>
    <name evidence="3" type="ORF">PHPALM_14214</name>
</gene>
<sequence>MRIILERVRALLIDDDLPRQLRGECCQYVTHLTNVTTSSVQTQGVMPYENCGTARNPYVKVFGCAAYALIPEPHLNKLEARVKLCMFVGLPQNKKDYRRLNTTENRIIYSRDVTFKEDTTFLQRNQSSLVATDAALCAPSCKKIKRQNAAAVYSKALLLNEPIDLEGEHKHYTIIGLLCARYDPAPKSYKDVMRSSFSSDWYKAALPDYESQMHNKTWTLVPRPCSSKVLQWRCTFERKRDEPVVLSALSKKASSRNYIKIFSPVMLMEALQLLITLAVILDYEIEQMDVKIVFLNGALDVEIYMEQPEGFKSTDESELVCHFDKRLYGLKQAPRVWYHTFAQYVERLGFRRLVQD</sequence>
<dbReference type="EMBL" id="NCKW01007858">
    <property type="protein sequence ID" value="POM69496.1"/>
    <property type="molecule type" value="Genomic_DNA"/>
</dbReference>
<evidence type="ECO:0000259" key="2">
    <source>
        <dbReference type="Pfam" id="PF25597"/>
    </source>
</evidence>
<dbReference type="OrthoDB" id="422839at2759"/>
<name>A0A2P4XVD5_9STRA</name>
<reference evidence="3 4" key="1">
    <citation type="journal article" date="2017" name="Genome Biol. Evol.">
        <title>Phytophthora megakarya and P. palmivora, closely related causal agents of cacao black pod rot, underwent increases in genome sizes and gene numbers by different mechanisms.</title>
        <authorList>
            <person name="Ali S.S."/>
            <person name="Shao J."/>
            <person name="Lary D.J."/>
            <person name="Kronmiller B."/>
            <person name="Shen D."/>
            <person name="Strem M.D."/>
            <person name="Amoako-Attah I."/>
            <person name="Akrofi A.Y."/>
            <person name="Begoude B.A."/>
            <person name="Ten Hoopen G.M."/>
            <person name="Coulibaly K."/>
            <person name="Kebe B.I."/>
            <person name="Melnick R.L."/>
            <person name="Guiltinan M.J."/>
            <person name="Tyler B.M."/>
            <person name="Meinhardt L.W."/>
            <person name="Bailey B.A."/>
        </authorList>
    </citation>
    <scope>NUCLEOTIDE SEQUENCE [LARGE SCALE GENOMIC DNA]</scope>
    <source>
        <strain evidence="4">sbr112.9</strain>
    </source>
</reference>
<proteinExistence type="predicted"/>
<dbReference type="InterPro" id="IPR013103">
    <property type="entry name" value="RVT_2"/>
</dbReference>
<keyword evidence="4" id="KW-1185">Reference proteome</keyword>
<protein>
    <submittedName>
        <fullName evidence="3">Gag-pol Polyprotein</fullName>
    </submittedName>
</protein>
<feature type="domain" description="Retroviral polymerase SH3-like" evidence="2">
    <location>
        <begin position="64"/>
        <end position="126"/>
    </location>
</feature>
<evidence type="ECO:0000313" key="4">
    <source>
        <dbReference type="Proteomes" id="UP000237271"/>
    </source>
</evidence>
<evidence type="ECO:0000259" key="1">
    <source>
        <dbReference type="Pfam" id="PF07727"/>
    </source>
</evidence>
<feature type="domain" description="Reverse transcriptase Ty1/copia-type" evidence="1">
    <location>
        <begin position="215"/>
        <end position="352"/>
    </location>
</feature>
<comment type="caution">
    <text evidence="3">The sequence shown here is derived from an EMBL/GenBank/DDBJ whole genome shotgun (WGS) entry which is preliminary data.</text>
</comment>